<evidence type="ECO:0000256" key="4">
    <source>
        <dbReference type="ARBA" id="ARBA00022989"/>
    </source>
</evidence>
<dbReference type="AlphaFoldDB" id="A0A6D2LWY3"/>
<keyword evidence="10" id="KW-0915">Sodium</keyword>
<evidence type="ECO:0000256" key="8">
    <source>
        <dbReference type="ARBA" id="ARBA00035585"/>
    </source>
</evidence>
<evidence type="ECO:0000313" key="12">
    <source>
        <dbReference type="Proteomes" id="UP000000276"/>
    </source>
</evidence>
<keyword evidence="3 10" id="KW-0812">Transmembrane</keyword>
<dbReference type="OrthoDB" id="4408652at2"/>
<organism evidence="11 12">
    <name type="scientific">Corynebacterium pseudotuberculosis (strain C231)</name>
    <dbReference type="NCBI Taxonomy" id="681645"/>
    <lineage>
        <taxon>Bacteria</taxon>
        <taxon>Bacillati</taxon>
        <taxon>Actinomycetota</taxon>
        <taxon>Actinomycetes</taxon>
        <taxon>Mycobacteriales</taxon>
        <taxon>Corynebacteriaceae</taxon>
        <taxon>Corynebacterium</taxon>
    </lineage>
</organism>
<dbReference type="GeneID" id="93973975"/>
<keyword evidence="5 10" id="KW-0472">Membrane</keyword>
<dbReference type="RefSeq" id="WP_013242545.1">
    <property type="nucleotide sequence ID" value="NC_017301.2"/>
</dbReference>
<comment type="activity regulation">
    <text evidence="10">Na(+) is not transported, but it plays an essential structural role and its presence is essential for fluoride channel function.</text>
</comment>
<name>A0A6D2LWY3_CORP2</name>
<reference evidence="11 12" key="2">
    <citation type="journal article" date="2011" name="PLoS ONE">
        <title>Evidence for reductive genome evolution and lateral acquisition of virulence functions in two Corynebacterium pseudotuberculosis strains.</title>
        <authorList>
            <person name="Ruiz J.C."/>
            <person name="D'Afonseca V."/>
            <person name="Silva A."/>
            <person name="Ali A."/>
            <person name="Pinto A.C."/>
            <person name="Santos A.R."/>
            <person name="Rocha A.A."/>
            <person name="Lopes D.O."/>
            <person name="Dorella F.A."/>
            <person name="Pacheco L.G."/>
            <person name="Costa M.P."/>
            <person name="Turk M.Z."/>
            <person name="Seyffert N."/>
            <person name="Moraes P.M."/>
            <person name="Soares S.C."/>
            <person name="Almeida S.S."/>
            <person name="Castro T.L."/>
            <person name="Abreu V.A."/>
            <person name="Trost E."/>
            <person name="Baumbach J."/>
            <person name="Tauch A."/>
            <person name="Schneider M.P."/>
            <person name="McCulloch J."/>
            <person name="Cerdeira L.T."/>
            <person name="Ramos R.T."/>
            <person name="Zerlotini A."/>
            <person name="Dominitini A."/>
            <person name="Resende D.M."/>
            <person name="Coser E.M."/>
            <person name="Oliveira L.M."/>
            <person name="Pedrosa A.L."/>
            <person name="Vieira C.U."/>
            <person name="Guimaraes C.T."/>
            <person name="Bartholomeu D.C."/>
            <person name="Oliveira D.M."/>
            <person name="Santos F.R."/>
            <person name="Rabelo E.M."/>
            <person name="Lobo F.P."/>
            <person name="Franco G.R."/>
            <person name="Costa A.F."/>
            <person name="Castro I.M."/>
            <person name="Dias S.R."/>
            <person name="Ferro J.A."/>
            <person name="Ortega J.M."/>
            <person name="Paiva L.V."/>
            <person name="Goulart L.R."/>
            <person name="Almeida J.F."/>
            <person name="Ferro M.I."/>
            <person name="Carneiro N.P."/>
            <person name="Falcao P.R."/>
            <person name="Grynberg P."/>
            <person name="Teixeira S.M."/>
            <person name="Brommonschenkel S."/>
            <person name="Oliveira S.C."/>
            <person name="Meyer R."/>
            <person name="Moore R.J."/>
            <person name="Miyoshi A."/>
            <person name="Oliveira G.C."/>
            <person name="Azevedo V."/>
        </authorList>
    </citation>
    <scope>NUCLEOTIDE SEQUENCE [LARGE SCALE GENOMIC DNA]</scope>
    <source>
        <strain evidence="11 12">C231</strain>
    </source>
</reference>
<comment type="subcellular location">
    <subcellularLocation>
        <location evidence="1 10">Cell membrane</location>
        <topology evidence="1 10">Multi-pass membrane protein</topology>
    </subcellularLocation>
</comment>
<feature type="binding site" evidence="10">
    <location>
        <position position="63"/>
    </location>
    <ligand>
        <name>Na(+)</name>
        <dbReference type="ChEBI" id="CHEBI:29101"/>
        <note>structural</note>
    </ligand>
</feature>
<feature type="transmembrane region" description="Helical" evidence="10">
    <location>
        <begin position="82"/>
        <end position="102"/>
    </location>
</feature>
<comment type="catalytic activity">
    <reaction evidence="8">
        <text>fluoride(in) = fluoride(out)</text>
        <dbReference type="Rhea" id="RHEA:76159"/>
        <dbReference type="ChEBI" id="CHEBI:17051"/>
    </reaction>
    <physiologicalReaction direction="left-to-right" evidence="8">
        <dbReference type="Rhea" id="RHEA:76160"/>
    </physiologicalReaction>
</comment>
<reference evidence="11 12" key="1">
    <citation type="journal article" date="2011" name="J. Bacteriol.">
        <title>Complete genome sequence of Corynebacterium pseudotuberculosis I19, a strain isolated from a cow in Israel with bovine mastitis.</title>
        <authorList>
            <consortium name="Consortium: Rede Paraense de Genomica e Proteomica (RPGP)"/>
            <person name="Silva A."/>
            <person name="Schneider M.P."/>
            <person name="Cerdeira L."/>
            <person name="Barbosa M.S."/>
            <person name="Ramos R.T."/>
            <person name="Carneiro A.R."/>
            <person name="Santos R."/>
            <person name="Lima M."/>
            <person name="D'Afonseca V."/>
            <person name="Almeida S.S."/>
            <person name="Santos A.R."/>
            <person name="Soares S.C."/>
            <person name="Pinto A.C."/>
            <person name="Ali A."/>
            <person name="Dorella F.A."/>
            <person name="Rocha F."/>
            <person name="de Abreu V.A."/>
            <person name="Trost E."/>
            <person name="Tauch A."/>
            <person name="Shpigel N."/>
            <person name="Miyoshi A."/>
            <person name="Azevedo V."/>
        </authorList>
    </citation>
    <scope>NUCLEOTIDE SEQUENCE [LARGE SCALE GENOMIC DNA]</scope>
    <source>
        <strain evidence="11 12">C231</strain>
    </source>
</reference>
<dbReference type="GO" id="GO:0046872">
    <property type="term" value="F:metal ion binding"/>
    <property type="evidence" value="ECO:0007669"/>
    <property type="project" value="UniProtKB-KW"/>
</dbReference>
<evidence type="ECO:0000256" key="7">
    <source>
        <dbReference type="ARBA" id="ARBA00035120"/>
    </source>
</evidence>
<evidence type="ECO:0000256" key="6">
    <source>
        <dbReference type="ARBA" id="ARBA00023303"/>
    </source>
</evidence>
<keyword evidence="6 10" id="KW-0407">Ion channel</keyword>
<dbReference type="Proteomes" id="UP000000276">
    <property type="component" value="Chromosome"/>
</dbReference>
<sequence length="114" mass="11932">MDRVPLSVVVGSGAALGAAARFLITSQVSLIDAPSTIMLINIVGATLMGYFRPSPFWGTGFLGGFTSFSAFALYLAAPQLSWFSATILFLSTVFGCIAGWILGNALAHRKTTAP</sequence>
<evidence type="ECO:0000256" key="1">
    <source>
        <dbReference type="ARBA" id="ARBA00004651"/>
    </source>
</evidence>
<keyword evidence="10" id="KW-0813">Transport</keyword>
<evidence type="ECO:0000256" key="9">
    <source>
        <dbReference type="ARBA" id="ARBA00049940"/>
    </source>
</evidence>
<feature type="transmembrane region" description="Helical" evidence="10">
    <location>
        <begin position="56"/>
        <end position="76"/>
    </location>
</feature>
<keyword evidence="12" id="KW-1185">Reference proteome</keyword>
<dbReference type="GO" id="GO:0140114">
    <property type="term" value="P:cellular detoxification of fluoride"/>
    <property type="evidence" value="ECO:0007669"/>
    <property type="project" value="UniProtKB-UniRule"/>
</dbReference>
<dbReference type="GO" id="GO:0062054">
    <property type="term" value="F:fluoride channel activity"/>
    <property type="evidence" value="ECO:0007669"/>
    <property type="project" value="UniProtKB-UniRule"/>
</dbReference>
<comment type="similarity">
    <text evidence="7 10">Belongs to the fluoride channel Fluc/FEX (TC 1.A.43) family.</text>
</comment>
<proteinExistence type="inferred from homology"/>
<evidence type="ECO:0000256" key="10">
    <source>
        <dbReference type="HAMAP-Rule" id="MF_00454"/>
    </source>
</evidence>
<dbReference type="EMBL" id="CP001829">
    <property type="protein sequence ID" value="QHI00977.1"/>
    <property type="molecule type" value="Genomic_DNA"/>
</dbReference>
<keyword evidence="2 10" id="KW-1003">Cell membrane</keyword>
<protein>
    <recommendedName>
        <fullName evidence="10">Fluoride-specific ion channel FluC</fullName>
    </recommendedName>
</protein>
<dbReference type="HAMAP" id="MF_00454">
    <property type="entry name" value="FluC"/>
    <property type="match status" value="1"/>
</dbReference>
<evidence type="ECO:0000313" key="11">
    <source>
        <dbReference type="EMBL" id="QHI00977.1"/>
    </source>
</evidence>
<keyword evidence="4 10" id="KW-1133">Transmembrane helix</keyword>
<comment type="function">
    <text evidence="9 10">Fluoride-specific ion channel. Important for reducing fluoride concentration in the cell, thus reducing its toxicity.</text>
</comment>
<feature type="binding site" evidence="10">
    <location>
        <position position="66"/>
    </location>
    <ligand>
        <name>Na(+)</name>
        <dbReference type="ChEBI" id="CHEBI:29101"/>
        <note>structural</note>
    </ligand>
</feature>
<dbReference type="GO" id="GO:0005886">
    <property type="term" value="C:plasma membrane"/>
    <property type="evidence" value="ECO:0007669"/>
    <property type="project" value="UniProtKB-SubCell"/>
</dbReference>
<evidence type="ECO:0000256" key="3">
    <source>
        <dbReference type="ARBA" id="ARBA00022692"/>
    </source>
</evidence>
<dbReference type="NCBIfam" id="NF001101">
    <property type="entry name" value="PRK00134.1"/>
    <property type="match status" value="1"/>
</dbReference>
<evidence type="ECO:0000256" key="2">
    <source>
        <dbReference type="ARBA" id="ARBA00022475"/>
    </source>
</evidence>
<accession>A0A6D2LWY3</accession>
<dbReference type="InterPro" id="IPR003691">
    <property type="entry name" value="FluC"/>
</dbReference>
<dbReference type="Pfam" id="PF02537">
    <property type="entry name" value="CRCB"/>
    <property type="match status" value="1"/>
</dbReference>
<keyword evidence="10" id="KW-0406">Ion transport</keyword>
<dbReference type="KEGG" id="cpq:CPC231_08520"/>
<feature type="transmembrane region" description="Helical" evidence="10">
    <location>
        <begin position="30"/>
        <end position="51"/>
    </location>
</feature>
<evidence type="ECO:0000256" key="5">
    <source>
        <dbReference type="ARBA" id="ARBA00023136"/>
    </source>
</evidence>
<gene>
    <name evidence="10" type="primary">fluC</name>
    <name evidence="10" type="synonym">crcB</name>
    <name evidence="11" type="ORF">CPC231_08520</name>
</gene>
<keyword evidence="10" id="KW-0479">Metal-binding</keyword>